<protein>
    <submittedName>
        <fullName evidence="2">Uncharacterized protein</fullName>
    </submittedName>
</protein>
<organism evidence="2 3">
    <name type="scientific">Mesosutterella multiformis</name>
    <dbReference type="NCBI Taxonomy" id="2259133"/>
    <lineage>
        <taxon>Bacteria</taxon>
        <taxon>Pseudomonadati</taxon>
        <taxon>Pseudomonadota</taxon>
        <taxon>Betaproteobacteria</taxon>
        <taxon>Burkholderiales</taxon>
        <taxon>Sutterellaceae</taxon>
        <taxon>Mesosutterella</taxon>
    </lineage>
</organism>
<evidence type="ECO:0000313" key="3">
    <source>
        <dbReference type="Proteomes" id="UP000266091"/>
    </source>
</evidence>
<name>A0A388S9W5_9BURK</name>
<proteinExistence type="predicted"/>
<keyword evidence="1" id="KW-0472">Membrane</keyword>
<reference evidence="2 3" key="1">
    <citation type="journal article" date="2018" name="Int. J. Syst. Evol. Microbiol.">
        <title>Mesosutterella multiformis gen. nov., sp. nov., a member of the family Sutterellaceae and Sutterella megalosphaeroides sp. nov., isolated from human faeces.</title>
        <authorList>
            <person name="Sakamoto M."/>
            <person name="Ikeyama N."/>
            <person name="Kunihiro T."/>
            <person name="Iino T."/>
            <person name="Yuki M."/>
            <person name="Ohkuma M."/>
        </authorList>
    </citation>
    <scope>NUCLEOTIDE SEQUENCE [LARGE SCALE GENOMIC DNA]</scope>
    <source>
        <strain evidence="2 3">4NBBH2</strain>
    </source>
</reference>
<feature type="transmembrane region" description="Helical" evidence="1">
    <location>
        <begin position="7"/>
        <end position="25"/>
    </location>
</feature>
<accession>A0A388S9W5</accession>
<dbReference type="OrthoDB" id="9895220at2"/>
<keyword evidence="3" id="KW-1185">Reference proteome</keyword>
<keyword evidence="1" id="KW-1133">Transmembrane helix</keyword>
<feature type="transmembrane region" description="Helical" evidence="1">
    <location>
        <begin position="37"/>
        <end position="70"/>
    </location>
</feature>
<evidence type="ECO:0000256" key="1">
    <source>
        <dbReference type="SAM" id="Phobius"/>
    </source>
</evidence>
<feature type="transmembrane region" description="Helical" evidence="1">
    <location>
        <begin position="77"/>
        <end position="107"/>
    </location>
</feature>
<keyword evidence="1" id="KW-0812">Transmembrane</keyword>
<dbReference type="EMBL" id="BGZJ01000001">
    <property type="protein sequence ID" value="GBO93062.1"/>
    <property type="molecule type" value="Genomic_DNA"/>
</dbReference>
<dbReference type="AlphaFoldDB" id="A0A388S9W5"/>
<comment type="caution">
    <text evidence="2">The sequence shown here is derived from an EMBL/GenBank/DDBJ whole genome shotgun (WGS) entry which is preliminary data.</text>
</comment>
<dbReference type="RefSeq" id="WP_116269527.1">
    <property type="nucleotide sequence ID" value="NZ_BGZJ01000001.1"/>
</dbReference>
<gene>
    <name evidence="2" type="ORF">MESMUL_04160</name>
</gene>
<dbReference type="Proteomes" id="UP000266091">
    <property type="component" value="Unassembled WGS sequence"/>
</dbReference>
<evidence type="ECO:0000313" key="2">
    <source>
        <dbReference type="EMBL" id="GBO93062.1"/>
    </source>
</evidence>
<sequence>MRSIFSAILTILYIGYGITAFVFAWDAVSYFSGVHSFFGLTLIWFLIIPVLLMIPFAPAAMICALIYYLAAIRGWGYLLAIIYCFPSIGLVILSMISGGIGAISGWLSEKFHRF</sequence>